<gene>
    <name evidence="2" type="ORF">L914_02737</name>
    <name evidence="3" type="ORF">L914_02738</name>
</gene>
<dbReference type="Proteomes" id="UP000054532">
    <property type="component" value="Unassembled WGS sequence"/>
</dbReference>
<feature type="region of interest" description="Disordered" evidence="1">
    <location>
        <begin position="155"/>
        <end position="174"/>
    </location>
</feature>
<feature type="compositionally biased region" description="Basic and acidic residues" evidence="1">
    <location>
        <begin position="159"/>
        <end position="174"/>
    </location>
</feature>
<accession>W2NZ49</accession>
<evidence type="ECO:0000313" key="3">
    <source>
        <dbReference type="EMBL" id="ETM53822.1"/>
    </source>
</evidence>
<feature type="non-terminal residue" evidence="2">
    <location>
        <position position="1"/>
    </location>
</feature>
<evidence type="ECO:0000313" key="2">
    <source>
        <dbReference type="EMBL" id="ETM53821.1"/>
    </source>
</evidence>
<protein>
    <submittedName>
        <fullName evidence="2">Uncharacterized protein</fullName>
    </submittedName>
</protein>
<sequence length="174" mass="18985">LRTEFAVRLLRRGTRAAGSNLRTGIRVRVGVRRCARGGARRRTTRAGRRLRSVGTIIARHAHSLARVAVAVAAGTNADVNPVVHNGGRCTNMNTIHSDNRSSTHTHTSDTWDAYTNTDAIHAHANAIYTHTRYTDTDASNARYADTNAWADVTGAAHSDTSDSRNTHTDTRDTE</sequence>
<name>W2NZ49_PHYNI</name>
<proteinExistence type="predicted"/>
<evidence type="ECO:0000256" key="1">
    <source>
        <dbReference type="SAM" id="MobiDB-lite"/>
    </source>
</evidence>
<dbReference type="EMBL" id="KI691192">
    <property type="protein sequence ID" value="ETM53821.1"/>
    <property type="molecule type" value="Genomic_DNA"/>
</dbReference>
<reference evidence="2" key="1">
    <citation type="submission" date="2013-11" db="EMBL/GenBank/DDBJ databases">
        <title>The Genome Sequence of Phytophthora parasitica IAC_01/95.</title>
        <authorList>
            <consortium name="The Broad Institute Genomics Platform"/>
            <person name="Russ C."/>
            <person name="Tyler B."/>
            <person name="Panabieres F."/>
            <person name="Shan W."/>
            <person name="Tripathy S."/>
            <person name="Grunwald N."/>
            <person name="Machado M."/>
            <person name="Johnson C.S."/>
            <person name="Arredondo F."/>
            <person name="Hong C."/>
            <person name="Coffey M."/>
            <person name="Young S.K."/>
            <person name="Zeng Q."/>
            <person name="Gargeya S."/>
            <person name="Fitzgerald M."/>
            <person name="Abouelleil A."/>
            <person name="Alvarado L."/>
            <person name="Chapman S.B."/>
            <person name="Gainer-Dewar J."/>
            <person name="Goldberg J."/>
            <person name="Griggs A."/>
            <person name="Gujja S."/>
            <person name="Hansen M."/>
            <person name="Howarth C."/>
            <person name="Imamovic A."/>
            <person name="Ireland A."/>
            <person name="Larimer J."/>
            <person name="McCowan C."/>
            <person name="Murphy C."/>
            <person name="Pearson M."/>
            <person name="Poon T.W."/>
            <person name="Priest M."/>
            <person name="Roberts A."/>
            <person name="Saif S."/>
            <person name="Shea T."/>
            <person name="Sykes S."/>
            <person name="Wortman J."/>
            <person name="Nusbaum C."/>
            <person name="Birren B."/>
        </authorList>
    </citation>
    <scope>NUCLEOTIDE SEQUENCE [LARGE SCALE GENOMIC DNA]</scope>
    <source>
        <strain evidence="2">IAC_01/95</strain>
    </source>
</reference>
<dbReference type="EMBL" id="KI691192">
    <property type="protein sequence ID" value="ETM53822.1"/>
    <property type="molecule type" value="Genomic_DNA"/>
</dbReference>
<dbReference type="AlphaFoldDB" id="W2NZ49"/>
<organism evidence="2">
    <name type="scientific">Phytophthora nicotianae</name>
    <name type="common">Potato buckeye rot agent</name>
    <name type="synonym">Phytophthora parasitica</name>
    <dbReference type="NCBI Taxonomy" id="4792"/>
    <lineage>
        <taxon>Eukaryota</taxon>
        <taxon>Sar</taxon>
        <taxon>Stramenopiles</taxon>
        <taxon>Oomycota</taxon>
        <taxon>Peronosporomycetes</taxon>
        <taxon>Peronosporales</taxon>
        <taxon>Peronosporaceae</taxon>
        <taxon>Phytophthora</taxon>
    </lineage>
</organism>